<proteinExistence type="predicted"/>
<evidence type="ECO:0000256" key="4">
    <source>
        <dbReference type="ARBA" id="ARBA00023136"/>
    </source>
</evidence>
<comment type="caution">
    <text evidence="8">The sequence shown here is derived from an EMBL/GenBank/DDBJ whole genome shotgun (WGS) entry which is preliminary data.</text>
</comment>
<dbReference type="EMBL" id="BNJQ01000007">
    <property type="protein sequence ID" value="GHP04195.1"/>
    <property type="molecule type" value="Genomic_DNA"/>
</dbReference>
<evidence type="ECO:0000256" key="1">
    <source>
        <dbReference type="ARBA" id="ARBA00004167"/>
    </source>
</evidence>
<feature type="compositionally biased region" description="Low complexity" evidence="5">
    <location>
        <begin position="56"/>
        <end position="98"/>
    </location>
</feature>
<dbReference type="Proteomes" id="UP000660262">
    <property type="component" value="Unassembled WGS sequence"/>
</dbReference>
<evidence type="ECO:0000256" key="3">
    <source>
        <dbReference type="ARBA" id="ARBA00022989"/>
    </source>
</evidence>
<evidence type="ECO:0000256" key="6">
    <source>
        <dbReference type="SAM" id="Phobius"/>
    </source>
</evidence>
<dbReference type="InterPro" id="IPR036869">
    <property type="entry name" value="J_dom_sf"/>
</dbReference>
<keyword evidence="9" id="KW-1185">Reference proteome</keyword>
<evidence type="ECO:0000256" key="5">
    <source>
        <dbReference type="SAM" id="MobiDB-lite"/>
    </source>
</evidence>
<name>A0A830HB27_9CHLO</name>
<dbReference type="AlphaFoldDB" id="A0A830HB27"/>
<dbReference type="SUPFAM" id="SSF46565">
    <property type="entry name" value="Chaperone J-domain"/>
    <property type="match status" value="1"/>
</dbReference>
<evidence type="ECO:0000313" key="9">
    <source>
        <dbReference type="Proteomes" id="UP000660262"/>
    </source>
</evidence>
<dbReference type="InterPro" id="IPR001623">
    <property type="entry name" value="DnaJ_domain"/>
</dbReference>
<feature type="domain" description="J" evidence="7">
    <location>
        <begin position="120"/>
        <end position="184"/>
    </location>
</feature>
<evidence type="ECO:0000256" key="2">
    <source>
        <dbReference type="ARBA" id="ARBA00022692"/>
    </source>
</evidence>
<keyword evidence="4 6" id="KW-0472">Membrane</keyword>
<dbReference type="OrthoDB" id="567738at2759"/>
<feature type="region of interest" description="Disordered" evidence="5">
    <location>
        <begin position="56"/>
        <end position="108"/>
    </location>
</feature>
<dbReference type="PRINTS" id="PR00625">
    <property type="entry name" value="JDOMAIN"/>
</dbReference>
<dbReference type="Pfam" id="PF00226">
    <property type="entry name" value="DnaJ"/>
    <property type="match status" value="1"/>
</dbReference>
<dbReference type="PANTHER" id="PTHR43908">
    <property type="entry name" value="AT29763P-RELATED"/>
    <property type="match status" value="1"/>
</dbReference>
<organism evidence="8 9">
    <name type="scientific">Pycnococcus provasolii</name>
    <dbReference type="NCBI Taxonomy" id="41880"/>
    <lineage>
        <taxon>Eukaryota</taxon>
        <taxon>Viridiplantae</taxon>
        <taxon>Chlorophyta</taxon>
        <taxon>Pseudoscourfieldiophyceae</taxon>
        <taxon>Pseudoscourfieldiales</taxon>
        <taxon>Pycnococcaceae</taxon>
        <taxon>Pycnococcus</taxon>
    </lineage>
</organism>
<dbReference type="SMART" id="SM00271">
    <property type="entry name" value="DnaJ"/>
    <property type="match status" value="1"/>
</dbReference>
<dbReference type="GO" id="GO:0016020">
    <property type="term" value="C:membrane"/>
    <property type="evidence" value="ECO:0007669"/>
    <property type="project" value="UniProtKB-SubCell"/>
</dbReference>
<dbReference type="PROSITE" id="PS50076">
    <property type="entry name" value="DNAJ_2"/>
    <property type="match status" value="1"/>
</dbReference>
<reference evidence="8" key="1">
    <citation type="submission" date="2020-10" db="EMBL/GenBank/DDBJ databases">
        <title>Unveiling of a novel bifunctional photoreceptor, Dualchrome1, isolated from a cosmopolitan green alga.</title>
        <authorList>
            <person name="Suzuki S."/>
            <person name="Kawachi M."/>
        </authorList>
    </citation>
    <scope>NUCLEOTIDE SEQUENCE</scope>
    <source>
        <strain evidence="8">NIES 2893</strain>
    </source>
</reference>
<dbReference type="Pfam" id="PF09320">
    <property type="entry name" value="DUF1977"/>
    <property type="match status" value="1"/>
</dbReference>
<dbReference type="InterPro" id="IPR015399">
    <property type="entry name" value="DUF1977_DnaJ-like"/>
</dbReference>
<comment type="subcellular location">
    <subcellularLocation>
        <location evidence="1">Membrane</location>
        <topology evidence="1">Single-pass membrane protein</topology>
    </subcellularLocation>
</comment>
<feature type="transmembrane region" description="Helical" evidence="6">
    <location>
        <begin position="271"/>
        <end position="290"/>
    </location>
</feature>
<gene>
    <name evidence="8" type="ORF">PPROV_000294900</name>
</gene>
<dbReference type="CDD" id="cd06257">
    <property type="entry name" value="DnaJ"/>
    <property type="match status" value="1"/>
</dbReference>
<sequence length="407" mass="45300">MAPYTDDERNNALQSLLVAQRALQSGDSAKAQRFYEKAARLAPRLPEVLAFERLLSSAGPGASPKTGPSPSSSSTSYTSSQQQPRQRHTASSSGASSAPKKEEGTPEQVALVRKINAAKDYYDTLSVDKSALEDDIKRAYKKLALKLHPDKNKANGAEDAFKKVSKAVACLTDEQSRASYDRYGHEDGPAAAAAARGGGGMHGGGFRRAPGGGFEAELSPEDIFNMMFGGGFPGGFAAAGGPGFRTYHFRTGGGGGQRRQQQQQAQQAPPINMNLIYLFLMATVFLLQLFGQSSPPYSFSNEPRHGYTVEQKTTRSNVPYYTREKYDVQYPARSTARYQMESRIEGEFREHLVTQCHYERVQRERMRRFGSRQQRDFAAQMELENCNKMEQYFPQNQYRHRHQSATW</sequence>
<protein>
    <recommendedName>
        <fullName evidence="7">J domain-containing protein</fullName>
    </recommendedName>
</protein>
<dbReference type="Gene3D" id="1.10.287.110">
    <property type="entry name" value="DnaJ domain"/>
    <property type="match status" value="1"/>
</dbReference>
<evidence type="ECO:0000313" key="8">
    <source>
        <dbReference type="EMBL" id="GHP04195.1"/>
    </source>
</evidence>
<keyword evidence="2 6" id="KW-0812">Transmembrane</keyword>
<evidence type="ECO:0000259" key="7">
    <source>
        <dbReference type="PROSITE" id="PS50076"/>
    </source>
</evidence>
<dbReference type="InterPro" id="IPR051100">
    <property type="entry name" value="DnaJ_subfamily_B/C"/>
</dbReference>
<keyword evidence="3 6" id="KW-1133">Transmembrane helix</keyword>
<accession>A0A830HB27</accession>